<dbReference type="Proteomes" id="UP001595387">
    <property type="component" value="Unassembled WGS sequence"/>
</dbReference>
<reference evidence="2" key="1">
    <citation type="journal article" date="2019" name="Int. J. Syst. Evol. Microbiol.">
        <title>The Global Catalogue of Microorganisms (GCM) 10K type strain sequencing project: providing services to taxonomists for standard genome sequencing and annotation.</title>
        <authorList>
            <consortium name="The Broad Institute Genomics Platform"/>
            <consortium name="The Broad Institute Genome Sequencing Center for Infectious Disease"/>
            <person name="Wu L."/>
            <person name="Ma J."/>
        </authorList>
    </citation>
    <scope>NUCLEOTIDE SEQUENCE [LARGE SCALE GENOMIC DNA]</scope>
    <source>
        <strain evidence="2">KCTC 13193</strain>
    </source>
</reference>
<accession>A0ABV7A4Z3</accession>
<evidence type="ECO:0000313" key="2">
    <source>
        <dbReference type="Proteomes" id="UP001595387"/>
    </source>
</evidence>
<evidence type="ECO:0008006" key="3">
    <source>
        <dbReference type="Google" id="ProtNLM"/>
    </source>
</evidence>
<name>A0ABV7A4Z3_9BACI</name>
<dbReference type="RefSeq" id="WP_390304768.1">
    <property type="nucleotide sequence ID" value="NZ_JBHRRZ010000013.1"/>
</dbReference>
<proteinExistence type="predicted"/>
<comment type="caution">
    <text evidence="1">The sequence shown here is derived from an EMBL/GenBank/DDBJ whole genome shotgun (WGS) entry which is preliminary data.</text>
</comment>
<organism evidence="1 2">
    <name type="scientific">Virgibacillus sediminis</name>
    <dbReference type="NCBI Taxonomy" id="202260"/>
    <lineage>
        <taxon>Bacteria</taxon>
        <taxon>Bacillati</taxon>
        <taxon>Bacillota</taxon>
        <taxon>Bacilli</taxon>
        <taxon>Bacillales</taxon>
        <taxon>Bacillaceae</taxon>
        <taxon>Virgibacillus</taxon>
    </lineage>
</organism>
<evidence type="ECO:0000313" key="1">
    <source>
        <dbReference type="EMBL" id="MFC2948136.1"/>
    </source>
</evidence>
<dbReference type="EMBL" id="JBHRRZ010000013">
    <property type="protein sequence ID" value="MFC2948136.1"/>
    <property type="molecule type" value="Genomic_DNA"/>
</dbReference>
<protein>
    <recommendedName>
        <fullName evidence="3">Gfo/Idh/MocA-like oxidoreductase C-terminal domain-containing protein</fullName>
    </recommendedName>
</protein>
<sequence length="112" mass="12382">MLLLGHDISGFNKAGEEVAYARFSMGNYNATILYNLLDANRYNAGVSGSGQSSTFSLDQMERALDSYRKLYENGDPLPENDPLTWDIKQIAEFLLDCLATAKKEGNVGVYFG</sequence>
<keyword evidence="2" id="KW-1185">Reference proteome</keyword>
<gene>
    <name evidence="1" type="ORF">ACFODW_07255</name>
</gene>